<dbReference type="Proteomes" id="UP000886805">
    <property type="component" value="Unassembled WGS sequence"/>
</dbReference>
<sequence>MNNEHISIPKKLQKEADNILSMDISTVKNLQLGYHGETIFLHRSADGNFVLKEYIGGLSGSEYYAKVTANRIKTTIRYGRREEVNRETYVEVFLPESWHGELQISSQYGHIIAEDDWSFDRFAAETMEGSVSLSSIHAPRIRISCPVGNIYLEKAEGFVDLHTVAGSIFAGDIAGGAKLETSGGPISAVFTALNNIVECNTLNGPIELTLPADTGINVDGISKTGTITSEITGVTVATKPGNKQVVTGVIGQKPFQNVRISTINGNVWLRQA</sequence>
<reference evidence="2" key="1">
    <citation type="journal article" date="2021" name="PeerJ">
        <title>Extensive microbial diversity within the chicken gut microbiome revealed by metagenomics and culture.</title>
        <authorList>
            <person name="Gilroy R."/>
            <person name="Ravi A."/>
            <person name="Getino M."/>
            <person name="Pursley I."/>
            <person name="Horton D.L."/>
            <person name="Alikhan N.F."/>
            <person name="Baker D."/>
            <person name="Gharbi K."/>
            <person name="Hall N."/>
            <person name="Watson M."/>
            <person name="Adriaenssens E.M."/>
            <person name="Foster-Nyarko E."/>
            <person name="Jarju S."/>
            <person name="Secka A."/>
            <person name="Antonio M."/>
            <person name="Oren A."/>
            <person name="Chaudhuri R.R."/>
            <person name="La Ragione R."/>
            <person name="Hildebrand F."/>
            <person name="Pallen M.J."/>
        </authorList>
    </citation>
    <scope>NUCLEOTIDE SEQUENCE</scope>
    <source>
        <strain evidence="2">ChiSxjej3B15-1167</strain>
    </source>
</reference>
<dbReference type="AlphaFoldDB" id="A0A9D1X3F3"/>
<evidence type="ECO:0000259" key="1">
    <source>
        <dbReference type="Pfam" id="PF13349"/>
    </source>
</evidence>
<dbReference type="InterPro" id="IPR025164">
    <property type="entry name" value="Toastrack_DUF4097"/>
</dbReference>
<evidence type="ECO:0000313" key="3">
    <source>
        <dbReference type="Proteomes" id="UP000886805"/>
    </source>
</evidence>
<organism evidence="2 3">
    <name type="scientific">Candidatus Anaerobutyricum stercoripullorum</name>
    <dbReference type="NCBI Taxonomy" id="2838456"/>
    <lineage>
        <taxon>Bacteria</taxon>
        <taxon>Bacillati</taxon>
        <taxon>Bacillota</taxon>
        <taxon>Clostridia</taxon>
        <taxon>Lachnospirales</taxon>
        <taxon>Lachnospiraceae</taxon>
        <taxon>Anaerobutyricum</taxon>
    </lineage>
</organism>
<reference evidence="2" key="2">
    <citation type="submission" date="2021-04" db="EMBL/GenBank/DDBJ databases">
        <authorList>
            <person name="Gilroy R."/>
        </authorList>
    </citation>
    <scope>NUCLEOTIDE SEQUENCE</scope>
    <source>
        <strain evidence="2">ChiSxjej3B15-1167</strain>
    </source>
</reference>
<protein>
    <submittedName>
        <fullName evidence="2">DUF4097 domain-containing protein</fullName>
    </submittedName>
</protein>
<dbReference type="Pfam" id="PF13349">
    <property type="entry name" value="DUF4097"/>
    <property type="match status" value="1"/>
</dbReference>
<feature type="domain" description="DUF4097" evidence="1">
    <location>
        <begin position="83"/>
        <end position="268"/>
    </location>
</feature>
<gene>
    <name evidence="2" type="ORF">H9849_02355</name>
</gene>
<name>A0A9D1X3F3_9FIRM</name>
<dbReference type="EMBL" id="DXEQ01000066">
    <property type="protein sequence ID" value="HIX71842.1"/>
    <property type="molecule type" value="Genomic_DNA"/>
</dbReference>
<proteinExistence type="predicted"/>
<evidence type="ECO:0000313" key="2">
    <source>
        <dbReference type="EMBL" id="HIX71842.1"/>
    </source>
</evidence>
<accession>A0A9D1X3F3</accession>
<comment type="caution">
    <text evidence="2">The sequence shown here is derived from an EMBL/GenBank/DDBJ whole genome shotgun (WGS) entry which is preliminary data.</text>
</comment>